<sequence length="206" mass="22858">MDSALIQTLLNKTVFLVFNLVVQSGLLCDGKDYSYISKPSYDKLRKQQNQEPVYGLGETGAIIIGAVVGGMVFFAIVLTIILVFVFRRHGYCLCESQSERQKTQQTVSVAKNDLVVKYPFIKNENQEASISSESKHGEGVSDMIPVPPLFQSIKSLNHIGQACVETKVDTSNPKRQHCAASRDPRFVTSKLDPIRSFMLLQETALA</sequence>
<dbReference type="Proteomes" id="UP001217089">
    <property type="component" value="Unassembled WGS sequence"/>
</dbReference>
<evidence type="ECO:0000313" key="3">
    <source>
        <dbReference type="EMBL" id="KAJ8302139.1"/>
    </source>
</evidence>
<feature type="chain" id="PRO_5046737470" evidence="2">
    <location>
        <begin position="25"/>
        <end position="206"/>
    </location>
</feature>
<accession>A0ABQ9E9V4</accession>
<keyword evidence="4" id="KW-1185">Reference proteome</keyword>
<name>A0ABQ9E9V4_TEGGR</name>
<keyword evidence="1" id="KW-1133">Transmembrane helix</keyword>
<reference evidence="3 4" key="1">
    <citation type="submission" date="2022-12" db="EMBL/GenBank/DDBJ databases">
        <title>Chromosome-level genome of Tegillarca granosa.</title>
        <authorList>
            <person name="Kim J."/>
        </authorList>
    </citation>
    <scope>NUCLEOTIDE SEQUENCE [LARGE SCALE GENOMIC DNA]</scope>
    <source>
        <strain evidence="3">Teg-2019</strain>
        <tissue evidence="3">Adductor muscle</tissue>
    </source>
</reference>
<evidence type="ECO:0000256" key="2">
    <source>
        <dbReference type="SAM" id="SignalP"/>
    </source>
</evidence>
<keyword evidence="2" id="KW-0732">Signal</keyword>
<gene>
    <name evidence="3" type="ORF">KUTeg_021126</name>
</gene>
<evidence type="ECO:0000256" key="1">
    <source>
        <dbReference type="SAM" id="Phobius"/>
    </source>
</evidence>
<keyword evidence="1" id="KW-0472">Membrane</keyword>
<dbReference type="EMBL" id="JARBDR010000918">
    <property type="protein sequence ID" value="KAJ8302139.1"/>
    <property type="molecule type" value="Genomic_DNA"/>
</dbReference>
<organism evidence="3 4">
    <name type="scientific">Tegillarca granosa</name>
    <name type="common">Malaysian cockle</name>
    <name type="synonym">Anadara granosa</name>
    <dbReference type="NCBI Taxonomy" id="220873"/>
    <lineage>
        <taxon>Eukaryota</taxon>
        <taxon>Metazoa</taxon>
        <taxon>Spiralia</taxon>
        <taxon>Lophotrochozoa</taxon>
        <taxon>Mollusca</taxon>
        <taxon>Bivalvia</taxon>
        <taxon>Autobranchia</taxon>
        <taxon>Pteriomorphia</taxon>
        <taxon>Arcoida</taxon>
        <taxon>Arcoidea</taxon>
        <taxon>Arcidae</taxon>
        <taxon>Tegillarca</taxon>
    </lineage>
</organism>
<protein>
    <submittedName>
        <fullName evidence="3">Uncharacterized protein</fullName>
    </submittedName>
</protein>
<dbReference type="CDD" id="cd12087">
    <property type="entry name" value="TM_EGFR-like"/>
    <property type="match status" value="1"/>
</dbReference>
<keyword evidence="1" id="KW-0812">Transmembrane</keyword>
<evidence type="ECO:0000313" key="4">
    <source>
        <dbReference type="Proteomes" id="UP001217089"/>
    </source>
</evidence>
<feature type="signal peptide" evidence="2">
    <location>
        <begin position="1"/>
        <end position="24"/>
    </location>
</feature>
<proteinExistence type="predicted"/>
<feature type="transmembrane region" description="Helical" evidence="1">
    <location>
        <begin position="61"/>
        <end position="86"/>
    </location>
</feature>
<comment type="caution">
    <text evidence="3">The sequence shown here is derived from an EMBL/GenBank/DDBJ whole genome shotgun (WGS) entry which is preliminary data.</text>
</comment>